<dbReference type="Proteomes" id="UP001497600">
    <property type="component" value="Chromosome F"/>
</dbReference>
<dbReference type="InterPro" id="IPR027417">
    <property type="entry name" value="P-loop_NTPase"/>
</dbReference>
<proteinExistence type="inferred from homology"/>
<dbReference type="InterPro" id="IPR003960">
    <property type="entry name" value="ATPase_AAA_CS"/>
</dbReference>
<keyword evidence="3" id="KW-0067">ATP-binding</keyword>
<feature type="compositionally biased region" description="Polar residues" evidence="4">
    <location>
        <begin position="104"/>
        <end position="114"/>
    </location>
</feature>
<dbReference type="InterPro" id="IPR041569">
    <property type="entry name" value="AAA_lid_3"/>
</dbReference>
<evidence type="ECO:0000259" key="5">
    <source>
        <dbReference type="SMART" id="SM00382"/>
    </source>
</evidence>
<evidence type="ECO:0000256" key="1">
    <source>
        <dbReference type="ARBA" id="ARBA00006914"/>
    </source>
</evidence>
<feature type="compositionally biased region" description="Polar residues" evidence="4">
    <location>
        <begin position="264"/>
        <end position="301"/>
    </location>
</feature>
<evidence type="ECO:0000256" key="3">
    <source>
        <dbReference type="ARBA" id="ARBA00022840"/>
    </source>
</evidence>
<feature type="region of interest" description="Disordered" evidence="4">
    <location>
        <begin position="101"/>
        <end position="360"/>
    </location>
</feature>
<organism evidence="6 7">
    <name type="scientific">[Candida] anglica</name>
    <dbReference type="NCBI Taxonomy" id="148631"/>
    <lineage>
        <taxon>Eukaryota</taxon>
        <taxon>Fungi</taxon>
        <taxon>Dikarya</taxon>
        <taxon>Ascomycota</taxon>
        <taxon>Saccharomycotina</taxon>
        <taxon>Pichiomycetes</taxon>
        <taxon>Debaryomycetaceae</taxon>
        <taxon>Kurtzmaniella</taxon>
    </lineage>
</organism>
<feature type="compositionally biased region" description="Polar residues" evidence="4">
    <location>
        <begin position="160"/>
        <end position="181"/>
    </location>
</feature>
<dbReference type="InterPro" id="IPR050304">
    <property type="entry name" value="MT-severing_AAA_ATPase"/>
</dbReference>
<evidence type="ECO:0000256" key="4">
    <source>
        <dbReference type="SAM" id="MobiDB-lite"/>
    </source>
</evidence>
<dbReference type="PROSITE" id="PS00674">
    <property type="entry name" value="AAA"/>
    <property type="match status" value="1"/>
</dbReference>
<keyword evidence="2" id="KW-0547">Nucleotide-binding</keyword>
<feature type="compositionally biased region" description="Low complexity" evidence="4">
    <location>
        <begin position="316"/>
        <end position="360"/>
    </location>
</feature>
<accession>A0ABP0EFV7</accession>
<dbReference type="Pfam" id="PF17862">
    <property type="entry name" value="AAA_lid_3"/>
    <property type="match status" value="1"/>
</dbReference>
<evidence type="ECO:0000313" key="6">
    <source>
        <dbReference type="EMBL" id="CAK7913926.1"/>
    </source>
</evidence>
<dbReference type="Gene3D" id="3.40.50.300">
    <property type="entry name" value="P-loop containing nucleotide triphosphate hydrolases"/>
    <property type="match status" value="1"/>
</dbReference>
<reference evidence="6 7" key="1">
    <citation type="submission" date="2024-01" db="EMBL/GenBank/DDBJ databases">
        <authorList>
            <consortium name="Genoscope - CEA"/>
            <person name="William W."/>
        </authorList>
    </citation>
    <scope>NUCLEOTIDE SEQUENCE [LARGE SCALE GENOMIC DNA]</scope>
    <source>
        <strain evidence="6 7">29B2s-10</strain>
    </source>
</reference>
<feature type="compositionally biased region" description="Polar residues" evidence="4">
    <location>
        <begin position="230"/>
        <end position="242"/>
    </location>
</feature>
<evidence type="ECO:0000313" key="7">
    <source>
        <dbReference type="Proteomes" id="UP001497600"/>
    </source>
</evidence>
<dbReference type="PANTHER" id="PTHR23074:SF17">
    <property type="entry name" value="FIDGETIN-LIKE PROTEIN 1"/>
    <property type="match status" value="1"/>
</dbReference>
<dbReference type="SMART" id="SM00382">
    <property type="entry name" value="AAA"/>
    <property type="match status" value="1"/>
</dbReference>
<feature type="compositionally biased region" description="Low complexity" evidence="4">
    <location>
        <begin position="188"/>
        <end position="201"/>
    </location>
</feature>
<feature type="domain" description="AAA+ ATPase" evidence="5">
    <location>
        <begin position="519"/>
        <end position="665"/>
    </location>
</feature>
<gene>
    <name evidence="6" type="ORF">CAAN4_F14048</name>
</gene>
<name>A0ABP0EFV7_9ASCO</name>
<dbReference type="Pfam" id="PF00004">
    <property type="entry name" value="AAA"/>
    <property type="match status" value="1"/>
</dbReference>
<dbReference type="InterPro" id="IPR015415">
    <property type="entry name" value="Spast_Vps4_C"/>
</dbReference>
<sequence length="770" mass="84854">MFLRKKPPPLTPSEELISTYNDCCDITFRNLNLEEQNNFDGALKGWKSLHTSLLYKIDTFEKQAPKFDQESLDTFQELKALRDQNIKHLIRVQMRLDELDRRSSNANLRPSIQRSNNTNNSSSSMSVPSLRNNKNAPSSRSLSSASQPRQMLKSLRPGVPSNNSKQSFENASKAASASWRTPNGNGGPSQSIPSQQYYSSSTDPSIDQFADFDQWERTSDSPPPLIDLSNDLQGLGLSNGTHSMDDLRLKAPAPPPPRKRSSEQSRPSNEPRASSPVKQPQRLAQGSKSTPDVRTTSTAKYSYTKPKPFNVNEMMRAQAKRNANANAASASKSIPKVKSPPTSSNSVNNSTNNNTHTTAYKTTTIPKIYVKKPATTKPSVATTKSKGPTGPTIKPTNTLKPIKKTSNVINSPPEIHSPTMDDILGGYDDKDEDAIINGDQQVDLVDENVLTSEQEDELISSIRGIDETAAKQILNDIVVHGDEVHWNDIAGLESAKNSLKEAVVYPFLRPDLFSGLREPARGLLLFGPPGTGKTMLARAVATESKSTFFAISASSLTSKYLGESEKLVKALFLLARKLSPSIVFVDEIDSLLSTRTEGEVESSRRIKNEFLIQWSELSSAAAGRDTNSDGDVTRVLILGATNVPWAIDEAARRRFVRRQYIPLPEAETRRVHLRHLLDHQKHTLSESDFEELVKLTIGFSGSDITALAKDAAMGPLRSLGDMILNTPRDQIRPVSLADFVASLQYIRPSVSTEGLKQHEDWATKYGSWGG</sequence>
<dbReference type="EMBL" id="OZ004258">
    <property type="protein sequence ID" value="CAK7913926.1"/>
    <property type="molecule type" value="Genomic_DNA"/>
</dbReference>
<dbReference type="PANTHER" id="PTHR23074">
    <property type="entry name" value="AAA DOMAIN-CONTAINING"/>
    <property type="match status" value="1"/>
</dbReference>
<feature type="compositionally biased region" description="Low complexity" evidence="4">
    <location>
        <begin position="115"/>
        <end position="150"/>
    </location>
</feature>
<evidence type="ECO:0000256" key="2">
    <source>
        <dbReference type="ARBA" id="ARBA00022741"/>
    </source>
</evidence>
<dbReference type="SUPFAM" id="SSF52540">
    <property type="entry name" value="P-loop containing nucleoside triphosphate hydrolases"/>
    <property type="match status" value="1"/>
</dbReference>
<dbReference type="Gene3D" id="1.10.8.60">
    <property type="match status" value="1"/>
</dbReference>
<dbReference type="Pfam" id="PF09336">
    <property type="entry name" value="Vps4_C"/>
    <property type="match status" value="1"/>
</dbReference>
<feature type="compositionally biased region" description="Polar residues" evidence="4">
    <location>
        <begin position="394"/>
        <end position="410"/>
    </location>
</feature>
<dbReference type="CDD" id="cd19509">
    <property type="entry name" value="RecA-like_VPS4-like"/>
    <property type="match status" value="1"/>
</dbReference>
<feature type="region of interest" description="Disordered" evidence="4">
    <location>
        <begin position="375"/>
        <end position="418"/>
    </location>
</feature>
<comment type="similarity">
    <text evidence="1">Belongs to the AAA ATPase family.</text>
</comment>
<keyword evidence="7" id="KW-1185">Reference proteome</keyword>
<dbReference type="InterPro" id="IPR003593">
    <property type="entry name" value="AAA+_ATPase"/>
</dbReference>
<protein>
    <recommendedName>
        <fullName evidence="5">AAA+ ATPase domain-containing protein</fullName>
    </recommendedName>
</protein>
<feature type="compositionally biased region" description="Polar residues" evidence="4">
    <location>
        <begin position="376"/>
        <end position="386"/>
    </location>
</feature>
<dbReference type="InterPro" id="IPR003959">
    <property type="entry name" value="ATPase_AAA_core"/>
</dbReference>